<dbReference type="GeneID" id="94839320"/>
<dbReference type="GO" id="GO:0005524">
    <property type="term" value="F:ATP binding"/>
    <property type="evidence" value="ECO:0007669"/>
    <property type="project" value="UniProtKB-UniRule"/>
</dbReference>
<evidence type="ECO:0000256" key="10">
    <source>
        <dbReference type="ARBA" id="ARBA00051680"/>
    </source>
</evidence>
<evidence type="ECO:0000256" key="1">
    <source>
        <dbReference type="ARBA" id="ARBA00008867"/>
    </source>
</evidence>
<dbReference type="PROSITE" id="PS00107">
    <property type="entry name" value="PROTEIN_KINASE_ATP"/>
    <property type="match status" value="1"/>
</dbReference>
<dbReference type="InterPro" id="IPR000719">
    <property type="entry name" value="Prot_kinase_dom"/>
</dbReference>
<evidence type="ECO:0000256" key="3">
    <source>
        <dbReference type="ARBA" id="ARBA00022527"/>
    </source>
</evidence>
<dbReference type="CDD" id="cd14210">
    <property type="entry name" value="PKc_DYRK"/>
    <property type="match status" value="1"/>
</dbReference>
<comment type="catalytic activity">
    <reaction evidence="8">
        <text>L-seryl-[protein] + ATP = O-phospho-L-seryl-[protein] + ADP + H(+)</text>
        <dbReference type="Rhea" id="RHEA:17989"/>
        <dbReference type="Rhea" id="RHEA-COMP:9863"/>
        <dbReference type="Rhea" id="RHEA-COMP:11604"/>
        <dbReference type="ChEBI" id="CHEBI:15378"/>
        <dbReference type="ChEBI" id="CHEBI:29999"/>
        <dbReference type="ChEBI" id="CHEBI:30616"/>
        <dbReference type="ChEBI" id="CHEBI:83421"/>
        <dbReference type="ChEBI" id="CHEBI:456216"/>
        <dbReference type="EC" id="2.7.12.1"/>
    </reaction>
</comment>
<dbReference type="InterPro" id="IPR050494">
    <property type="entry name" value="Ser_Thr_dual-spec_kinase"/>
</dbReference>
<dbReference type="InterPro" id="IPR017441">
    <property type="entry name" value="Protein_kinase_ATP_BS"/>
</dbReference>
<dbReference type="GO" id="GO:0004712">
    <property type="term" value="F:protein serine/threonine/tyrosine kinase activity"/>
    <property type="evidence" value="ECO:0007669"/>
    <property type="project" value="UniProtKB-EC"/>
</dbReference>
<dbReference type="EC" id="2.7.12.1" evidence="2"/>
<accession>A0A1J4K4Q2</accession>
<feature type="region of interest" description="Disordered" evidence="13">
    <location>
        <begin position="393"/>
        <end position="412"/>
    </location>
</feature>
<dbReference type="PROSITE" id="PS00108">
    <property type="entry name" value="PROTEIN_KINASE_ST"/>
    <property type="match status" value="1"/>
</dbReference>
<organism evidence="15 16">
    <name type="scientific">Tritrichomonas foetus</name>
    <dbReference type="NCBI Taxonomy" id="1144522"/>
    <lineage>
        <taxon>Eukaryota</taxon>
        <taxon>Metamonada</taxon>
        <taxon>Parabasalia</taxon>
        <taxon>Tritrichomonadida</taxon>
        <taxon>Tritrichomonadidae</taxon>
        <taxon>Tritrichomonas</taxon>
    </lineage>
</organism>
<sequence length="472" mass="54433">MLVNKFAMAPLSARKERIRATMEDNKKPLQPRQPSVPRVNLNIINDENSIRPVTPKGEPISSRRSNPRFSRGSARPSTTINPVVPNGPITPHEARQQYAPLLNSYEQKEIDDYPEIYFLGQINKKIRPTNSNSNNHGYDDSSSHYRAIVGDHIAYRYEIRAILGKGAFGQVIRCFDHKTKQSVALKLIVNTEIMQEQGRIEVAIIQHLNNHDPDKKQHVIRGLDYFIFRRHICATFEILGQNMYEYSRSMRFRPISSPTMKPIAQQILQGLAFCHSNNVVHCDMKPENILLLPGGFKSVKIIDFGSSCFVGHQRYEYIQSRFYRAPEVILGIKYGPPMDIWSFGCIIIEMMIGKPIFPGNDEHEQLEMLMEVFGAPPNEILQQCSRRHEFFTNEGKLRPPKERRRRRPVGSTTLQQLTHIPDSLLIDLLSKCFEWDQKKRITASDALNHPWFTTKEIQTNKVQSHILPELIR</sequence>
<dbReference type="Proteomes" id="UP000179807">
    <property type="component" value="Unassembled WGS sequence"/>
</dbReference>
<reference evidence="15" key="1">
    <citation type="submission" date="2016-10" db="EMBL/GenBank/DDBJ databases">
        <authorList>
            <person name="Benchimol M."/>
            <person name="Almeida L.G."/>
            <person name="Vasconcelos A.T."/>
            <person name="Perreira-Neves A."/>
            <person name="Rosa I.A."/>
            <person name="Tasca T."/>
            <person name="Bogo M.R."/>
            <person name="de Souza W."/>
        </authorList>
    </citation>
    <scope>NUCLEOTIDE SEQUENCE [LARGE SCALE GENOMIC DNA]</scope>
    <source>
        <strain evidence="15">K</strain>
    </source>
</reference>
<evidence type="ECO:0000313" key="16">
    <source>
        <dbReference type="Proteomes" id="UP000179807"/>
    </source>
</evidence>
<keyword evidence="7 11" id="KW-0067">ATP-binding</keyword>
<keyword evidence="3 12" id="KW-0723">Serine/threonine-protein kinase</keyword>
<protein>
    <recommendedName>
        <fullName evidence="2">dual-specificity kinase</fullName>
        <ecNumber evidence="2">2.7.12.1</ecNumber>
    </recommendedName>
</protein>
<dbReference type="GO" id="GO:0004674">
    <property type="term" value="F:protein serine/threonine kinase activity"/>
    <property type="evidence" value="ECO:0007669"/>
    <property type="project" value="UniProtKB-KW"/>
</dbReference>
<dbReference type="PANTHER" id="PTHR24058:SF22">
    <property type="entry name" value="DUAL SPECIFICITY TYROSINE-PHOSPHORYLATION-REGULATED KINASE 4"/>
    <property type="match status" value="1"/>
</dbReference>
<keyword evidence="6 15" id="KW-0418">Kinase</keyword>
<dbReference type="InterPro" id="IPR008271">
    <property type="entry name" value="Ser/Thr_kinase_AS"/>
</dbReference>
<dbReference type="SUPFAM" id="SSF56112">
    <property type="entry name" value="Protein kinase-like (PK-like)"/>
    <property type="match status" value="1"/>
</dbReference>
<proteinExistence type="inferred from homology"/>
<gene>
    <name evidence="15" type="ORF">TRFO_25868</name>
</gene>
<dbReference type="GO" id="GO:0005737">
    <property type="term" value="C:cytoplasm"/>
    <property type="evidence" value="ECO:0007669"/>
    <property type="project" value="TreeGrafter"/>
</dbReference>
<dbReference type="VEuPathDB" id="TrichDB:TRFO_25868"/>
<dbReference type="InterPro" id="IPR011009">
    <property type="entry name" value="Kinase-like_dom_sf"/>
</dbReference>
<dbReference type="Pfam" id="PF00069">
    <property type="entry name" value="Pkinase"/>
    <property type="match status" value="1"/>
</dbReference>
<comment type="catalytic activity">
    <reaction evidence="9">
        <text>L-threonyl-[protein] + ATP = O-phospho-L-threonyl-[protein] + ADP + H(+)</text>
        <dbReference type="Rhea" id="RHEA:46608"/>
        <dbReference type="Rhea" id="RHEA-COMP:11060"/>
        <dbReference type="Rhea" id="RHEA-COMP:11605"/>
        <dbReference type="ChEBI" id="CHEBI:15378"/>
        <dbReference type="ChEBI" id="CHEBI:30013"/>
        <dbReference type="ChEBI" id="CHEBI:30616"/>
        <dbReference type="ChEBI" id="CHEBI:61977"/>
        <dbReference type="ChEBI" id="CHEBI:456216"/>
        <dbReference type="EC" id="2.7.12.1"/>
    </reaction>
</comment>
<comment type="caution">
    <text evidence="15">The sequence shown here is derived from an EMBL/GenBank/DDBJ whole genome shotgun (WGS) entry which is preliminary data.</text>
</comment>
<dbReference type="AlphaFoldDB" id="A0A1J4K4Q2"/>
<dbReference type="GO" id="GO:0005856">
    <property type="term" value="C:cytoskeleton"/>
    <property type="evidence" value="ECO:0007669"/>
    <property type="project" value="TreeGrafter"/>
</dbReference>
<dbReference type="Gene3D" id="3.30.10.30">
    <property type="entry name" value="DYRK"/>
    <property type="match status" value="1"/>
</dbReference>
<evidence type="ECO:0000256" key="12">
    <source>
        <dbReference type="RuleBase" id="RU000304"/>
    </source>
</evidence>
<evidence type="ECO:0000256" key="2">
    <source>
        <dbReference type="ARBA" id="ARBA00013203"/>
    </source>
</evidence>
<keyword evidence="16" id="KW-1185">Reference proteome</keyword>
<dbReference type="OrthoDB" id="9332038at2759"/>
<dbReference type="RefSeq" id="XP_068359307.1">
    <property type="nucleotide sequence ID" value="XM_068504616.1"/>
</dbReference>
<evidence type="ECO:0000256" key="4">
    <source>
        <dbReference type="ARBA" id="ARBA00022679"/>
    </source>
</evidence>
<dbReference type="InterPro" id="IPR042521">
    <property type="entry name" value="DYRK"/>
</dbReference>
<evidence type="ECO:0000256" key="11">
    <source>
        <dbReference type="PROSITE-ProRule" id="PRU10141"/>
    </source>
</evidence>
<feature type="binding site" evidence="11">
    <location>
        <position position="186"/>
    </location>
    <ligand>
        <name>ATP</name>
        <dbReference type="ChEBI" id="CHEBI:30616"/>
    </ligand>
</feature>
<comment type="catalytic activity">
    <reaction evidence="10">
        <text>L-tyrosyl-[protein] + ATP = O-phospho-L-tyrosyl-[protein] + ADP + H(+)</text>
        <dbReference type="Rhea" id="RHEA:10596"/>
        <dbReference type="Rhea" id="RHEA-COMP:10136"/>
        <dbReference type="Rhea" id="RHEA-COMP:20101"/>
        <dbReference type="ChEBI" id="CHEBI:15378"/>
        <dbReference type="ChEBI" id="CHEBI:30616"/>
        <dbReference type="ChEBI" id="CHEBI:46858"/>
        <dbReference type="ChEBI" id="CHEBI:61978"/>
        <dbReference type="ChEBI" id="CHEBI:456216"/>
        <dbReference type="EC" id="2.7.12.1"/>
    </reaction>
</comment>
<evidence type="ECO:0000256" key="6">
    <source>
        <dbReference type="ARBA" id="ARBA00022777"/>
    </source>
</evidence>
<evidence type="ECO:0000259" key="14">
    <source>
        <dbReference type="PROSITE" id="PS50011"/>
    </source>
</evidence>
<evidence type="ECO:0000256" key="9">
    <source>
        <dbReference type="ARBA" id="ARBA00049308"/>
    </source>
</evidence>
<evidence type="ECO:0000313" key="15">
    <source>
        <dbReference type="EMBL" id="OHT06171.1"/>
    </source>
</evidence>
<dbReference type="FunFam" id="1.10.510.10:FF:000624">
    <property type="entry name" value="Mitogen-activated protein kinase"/>
    <property type="match status" value="1"/>
</dbReference>
<dbReference type="SMART" id="SM00220">
    <property type="entry name" value="S_TKc"/>
    <property type="match status" value="1"/>
</dbReference>
<dbReference type="Gene3D" id="3.30.200.20">
    <property type="entry name" value="Phosphorylase Kinase, domain 1"/>
    <property type="match status" value="1"/>
</dbReference>
<evidence type="ECO:0000256" key="13">
    <source>
        <dbReference type="SAM" id="MobiDB-lite"/>
    </source>
</evidence>
<dbReference type="EMBL" id="MLAK01000734">
    <property type="protein sequence ID" value="OHT06171.1"/>
    <property type="molecule type" value="Genomic_DNA"/>
</dbReference>
<dbReference type="PROSITE" id="PS50011">
    <property type="entry name" value="PROTEIN_KINASE_DOM"/>
    <property type="match status" value="1"/>
</dbReference>
<feature type="region of interest" description="Disordered" evidence="13">
    <location>
        <begin position="46"/>
        <end position="91"/>
    </location>
</feature>
<comment type="similarity">
    <text evidence="1">Belongs to the protein kinase superfamily. CMGC Ser/Thr protein kinase family. MNB/DYRK subfamily.</text>
</comment>
<evidence type="ECO:0000256" key="7">
    <source>
        <dbReference type="ARBA" id="ARBA00022840"/>
    </source>
</evidence>
<evidence type="ECO:0000256" key="8">
    <source>
        <dbReference type="ARBA" id="ARBA00049003"/>
    </source>
</evidence>
<name>A0A1J4K4Q2_9EUKA</name>
<evidence type="ECO:0000256" key="5">
    <source>
        <dbReference type="ARBA" id="ARBA00022741"/>
    </source>
</evidence>
<keyword evidence="4" id="KW-0808">Transferase</keyword>
<dbReference type="PANTHER" id="PTHR24058">
    <property type="entry name" value="DUAL SPECIFICITY PROTEIN KINASE"/>
    <property type="match status" value="1"/>
</dbReference>
<dbReference type="Gene3D" id="1.10.510.10">
    <property type="entry name" value="Transferase(Phosphotransferase) domain 1"/>
    <property type="match status" value="1"/>
</dbReference>
<feature type="domain" description="Protein kinase" evidence="14">
    <location>
        <begin position="157"/>
        <end position="452"/>
    </location>
</feature>
<keyword evidence="5 11" id="KW-0547">Nucleotide-binding</keyword>